<evidence type="ECO:0000256" key="1">
    <source>
        <dbReference type="SAM" id="MobiDB-lite"/>
    </source>
</evidence>
<evidence type="ECO:0000313" key="2">
    <source>
        <dbReference type="EMBL" id="VEL42588.1"/>
    </source>
</evidence>
<feature type="region of interest" description="Disordered" evidence="1">
    <location>
        <begin position="108"/>
        <end position="129"/>
    </location>
</feature>
<keyword evidence="3" id="KW-1185">Reference proteome</keyword>
<proteinExistence type="predicted"/>
<evidence type="ECO:0000313" key="3">
    <source>
        <dbReference type="Proteomes" id="UP000784294"/>
    </source>
</evidence>
<accession>A0A448XQT3</accession>
<dbReference type="Proteomes" id="UP000784294">
    <property type="component" value="Unassembled WGS sequence"/>
</dbReference>
<reference evidence="2" key="1">
    <citation type="submission" date="2018-11" db="EMBL/GenBank/DDBJ databases">
        <authorList>
            <consortium name="Pathogen Informatics"/>
        </authorList>
    </citation>
    <scope>NUCLEOTIDE SEQUENCE</scope>
</reference>
<comment type="caution">
    <text evidence="2">The sequence shown here is derived from an EMBL/GenBank/DDBJ whole genome shotgun (WGS) entry which is preliminary data.</text>
</comment>
<organism evidence="2 3">
    <name type="scientific">Protopolystoma xenopodis</name>
    <dbReference type="NCBI Taxonomy" id="117903"/>
    <lineage>
        <taxon>Eukaryota</taxon>
        <taxon>Metazoa</taxon>
        <taxon>Spiralia</taxon>
        <taxon>Lophotrochozoa</taxon>
        <taxon>Platyhelminthes</taxon>
        <taxon>Monogenea</taxon>
        <taxon>Polyopisthocotylea</taxon>
        <taxon>Polystomatidea</taxon>
        <taxon>Polystomatidae</taxon>
        <taxon>Protopolystoma</taxon>
    </lineage>
</organism>
<dbReference type="AlphaFoldDB" id="A0A448XQT3"/>
<gene>
    <name evidence="2" type="ORF">PXEA_LOCUS36028</name>
</gene>
<protein>
    <submittedName>
        <fullName evidence="2">Uncharacterized protein</fullName>
    </submittedName>
</protein>
<name>A0A448XQT3_9PLAT</name>
<feature type="compositionally biased region" description="Polar residues" evidence="1">
    <location>
        <begin position="117"/>
        <end position="129"/>
    </location>
</feature>
<sequence>MYRVETRHAGICGERHTLAGPRREMPFVQSRSFGLFVWPSRYLFLVFSARFFMSRPRRADGTHHHRLGMRFHLFNHLTVGNLGFGQVSLSGLCSLCCTKGQIIIYPLGRTKNPGPPTTSKASKSSDNLDQSASEVKAELERRIEFYTKFGTIYPRLLFPPFFVSGCEASLDAITAPGSGRSLKILFHGVHLQIKPSPGAFKRATFLPCFRGCMNGQRHENS</sequence>
<dbReference type="EMBL" id="CAAALY010275283">
    <property type="protein sequence ID" value="VEL42588.1"/>
    <property type="molecule type" value="Genomic_DNA"/>
</dbReference>